<dbReference type="Proteomes" id="UP000670947">
    <property type="component" value="Unassembled WGS sequence"/>
</dbReference>
<dbReference type="EMBL" id="JAGGDJ010000088">
    <property type="protein sequence ID" value="MBO7748964.1"/>
    <property type="molecule type" value="Genomic_DNA"/>
</dbReference>
<organism evidence="1 2">
    <name type="scientific">Paenibacillus artemisiicola</name>
    <dbReference type="NCBI Taxonomy" id="1172618"/>
    <lineage>
        <taxon>Bacteria</taxon>
        <taxon>Bacillati</taxon>
        <taxon>Bacillota</taxon>
        <taxon>Bacilli</taxon>
        <taxon>Bacillales</taxon>
        <taxon>Paenibacillaceae</taxon>
        <taxon>Paenibacillus</taxon>
    </lineage>
</organism>
<accession>A0ABS3WKV5</accession>
<keyword evidence="2" id="KW-1185">Reference proteome</keyword>
<protein>
    <submittedName>
        <fullName evidence="1">Uncharacterized protein</fullName>
    </submittedName>
</protein>
<sequence>MFVVFSMLLGCSNTDYAVPSSNEINKYSAPSSNEISKFIEDNNVNVVAVENIEDVISVIIFINKGSAGYFMLYKDGSGTIRDKKVWGELLENSPVYLSGSATNYPFVTILLNEKLIKGASYAEVTFRDGTKVTKKFSKSIGVIVPYGKVINGDMQMENVFIYNNSNSVIYNKALNNGCQIGVSSLR</sequence>
<name>A0ABS3WKV5_9BACL</name>
<proteinExistence type="predicted"/>
<evidence type="ECO:0000313" key="1">
    <source>
        <dbReference type="EMBL" id="MBO7748964.1"/>
    </source>
</evidence>
<evidence type="ECO:0000313" key="2">
    <source>
        <dbReference type="Proteomes" id="UP000670947"/>
    </source>
</evidence>
<gene>
    <name evidence="1" type="ORF">I8J29_32860</name>
</gene>
<reference evidence="1 2" key="1">
    <citation type="submission" date="2021-03" db="EMBL/GenBank/DDBJ databases">
        <title>Paenibacillus artemisicola MWE-103 whole genome sequence.</title>
        <authorList>
            <person name="Ham Y.J."/>
        </authorList>
    </citation>
    <scope>NUCLEOTIDE SEQUENCE [LARGE SCALE GENOMIC DNA]</scope>
    <source>
        <strain evidence="1 2">MWE-103</strain>
    </source>
</reference>
<comment type="caution">
    <text evidence="1">The sequence shown here is derived from an EMBL/GenBank/DDBJ whole genome shotgun (WGS) entry which is preliminary data.</text>
</comment>
<dbReference type="RefSeq" id="WP_208851478.1">
    <property type="nucleotide sequence ID" value="NZ_JAGGDJ010000088.1"/>
</dbReference>